<dbReference type="PANTHER" id="PTHR12858:SF2">
    <property type="entry name" value="RIBOSOME BIOGENESIS PROTEIN BMS1 HOMOLOG"/>
    <property type="match status" value="1"/>
</dbReference>
<dbReference type="EMBL" id="JBCGBO010000005">
    <property type="protein sequence ID" value="KAK9200850.1"/>
    <property type="molecule type" value="Genomic_DNA"/>
</dbReference>
<comment type="caution">
    <text evidence="3">The sequence shown here is derived from an EMBL/GenBank/DDBJ whole genome shotgun (WGS) entry which is preliminary data.</text>
</comment>
<gene>
    <name evidence="3" type="ORF">WN944_016049</name>
</gene>
<organism evidence="3 4">
    <name type="scientific">Citrus x changshan-huyou</name>
    <dbReference type="NCBI Taxonomy" id="2935761"/>
    <lineage>
        <taxon>Eukaryota</taxon>
        <taxon>Viridiplantae</taxon>
        <taxon>Streptophyta</taxon>
        <taxon>Embryophyta</taxon>
        <taxon>Tracheophyta</taxon>
        <taxon>Spermatophyta</taxon>
        <taxon>Magnoliopsida</taxon>
        <taxon>eudicotyledons</taxon>
        <taxon>Gunneridae</taxon>
        <taxon>Pentapetalae</taxon>
        <taxon>rosids</taxon>
        <taxon>malvids</taxon>
        <taxon>Sapindales</taxon>
        <taxon>Rutaceae</taxon>
        <taxon>Aurantioideae</taxon>
        <taxon>Citrus</taxon>
    </lineage>
</organism>
<feature type="compositionally biased region" description="Acidic residues" evidence="1">
    <location>
        <begin position="192"/>
        <end position="210"/>
    </location>
</feature>
<dbReference type="Pfam" id="PF08142">
    <property type="entry name" value="AARP2CN"/>
    <property type="match status" value="1"/>
</dbReference>
<keyword evidence="4" id="KW-1185">Reference proteome</keyword>
<dbReference type="GO" id="GO:0000479">
    <property type="term" value="P:endonucleolytic cleavage of tricistronic rRNA transcript (SSU-rRNA, 5.8S rRNA, LSU-rRNA)"/>
    <property type="evidence" value="ECO:0007669"/>
    <property type="project" value="TreeGrafter"/>
</dbReference>
<feature type="region of interest" description="Disordered" evidence="1">
    <location>
        <begin position="179"/>
        <end position="219"/>
    </location>
</feature>
<dbReference type="InterPro" id="IPR012948">
    <property type="entry name" value="AARP2CN"/>
</dbReference>
<dbReference type="AlphaFoldDB" id="A0AAP0MF31"/>
<evidence type="ECO:0000313" key="4">
    <source>
        <dbReference type="Proteomes" id="UP001428341"/>
    </source>
</evidence>
<dbReference type="InterPro" id="IPR039761">
    <property type="entry name" value="Bms1/Tsr1"/>
</dbReference>
<dbReference type="GO" id="GO:0030686">
    <property type="term" value="C:90S preribosome"/>
    <property type="evidence" value="ECO:0007669"/>
    <property type="project" value="TreeGrafter"/>
</dbReference>
<feature type="compositionally biased region" description="Basic and acidic residues" evidence="1">
    <location>
        <begin position="360"/>
        <end position="374"/>
    </location>
</feature>
<accession>A0AAP0MF31</accession>
<feature type="region of interest" description="Disordered" evidence="1">
    <location>
        <begin position="334"/>
        <end position="374"/>
    </location>
</feature>
<dbReference type="SMART" id="SM00785">
    <property type="entry name" value="AARP2CN"/>
    <property type="match status" value="1"/>
</dbReference>
<name>A0AAP0MF31_9ROSI</name>
<dbReference type="GO" id="GO:0005634">
    <property type="term" value="C:nucleus"/>
    <property type="evidence" value="ECO:0007669"/>
    <property type="project" value="InterPro"/>
</dbReference>
<dbReference type="PANTHER" id="PTHR12858">
    <property type="entry name" value="RIBOSOME BIOGENESIS PROTEIN"/>
    <property type="match status" value="1"/>
</dbReference>
<evidence type="ECO:0000256" key="1">
    <source>
        <dbReference type="SAM" id="MobiDB-lite"/>
    </source>
</evidence>
<proteinExistence type="predicted"/>
<feature type="domain" description="AARP2CN" evidence="2">
    <location>
        <begin position="61"/>
        <end position="151"/>
    </location>
</feature>
<sequence>MQNHGLPRVMGVLTHLDKFKDVKKLRKKKQRIKHHFWTEIYDGAKLFYLSGLIHGKYSKHEIHNLARFVSVMKFPPLSWRTSHPYVLVDRFEDVTPPERVLMNNKHDRNVTIYGYLRGCNPKKGIKKGLHDKEKLFYAPISGLGDRLYDKNAVYININDHLVQFLKRMMKIENNPQRKAIFGNAVNHGDPKDSDEEDEDDEHDDHDEDSVDYQLSSGSEEGEDDDFFLCGIFFSASQLALIFALVYGKSTSLVTSSKEVQDCSEGEETDDDEFFKSKGEGNKKLREGMDSGNINMDECSKFKSYEDLKNWKEKEVYESIRDRFVTGDWLKAARRNQVSKANSEDDDSDHAVYGDFEDLETGEKHEGHRLDNSGS</sequence>
<dbReference type="GO" id="GO:0003924">
    <property type="term" value="F:GTPase activity"/>
    <property type="evidence" value="ECO:0007669"/>
    <property type="project" value="TreeGrafter"/>
</dbReference>
<dbReference type="GO" id="GO:0034511">
    <property type="term" value="F:U3 snoRNA binding"/>
    <property type="evidence" value="ECO:0007669"/>
    <property type="project" value="TreeGrafter"/>
</dbReference>
<dbReference type="GO" id="GO:0000462">
    <property type="term" value="P:maturation of SSU-rRNA from tricistronic rRNA transcript (SSU-rRNA, 5.8S rRNA, LSU-rRNA)"/>
    <property type="evidence" value="ECO:0007669"/>
    <property type="project" value="TreeGrafter"/>
</dbReference>
<dbReference type="GO" id="GO:0005525">
    <property type="term" value="F:GTP binding"/>
    <property type="evidence" value="ECO:0007669"/>
    <property type="project" value="TreeGrafter"/>
</dbReference>
<reference evidence="3 4" key="1">
    <citation type="submission" date="2024-05" db="EMBL/GenBank/DDBJ databases">
        <title>Haplotype-resolved chromosome-level genome assembly of Huyou (Citrus changshanensis).</title>
        <authorList>
            <person name="Miao C."/>
            <person name="Chen W."/>
            <person name="Wu Y."/>
            <person name="Wang L."/>
            <person name="Zhao S."/>
            <person name="Grierson D."/>
            <person name="Xu C."/>
            <person name="Chen K."/>
        </authorList>
    </citation>
    <scope>NUCLEOTIDE SEQUENCE [LARGE SCALE GENOMIC DNA]</scope>
    <source>
        <strain evidence="3">01-14</strain>
        <tissue evidence="3">Leaf</tissue>
    </source>
</reference>
<evidence type="ECO:0000259" key="2">
    <source>
        <dbReference type="SMART" id="SM00785"/>
    </source>
</evidence>
<protein>
    <recommendedName>
        <fullName evidence="2">AARP2CN domain-containing protein</fullName>
    </recommendedName>
</protein>
<evidence type="ECO:0000313" key="3">
    <source>
        <dbReference type="EMBL" id="KAK9200850.1"/>
    </source>
</evidence>
<dbReference type="Proteomes" id="UP001428341">
    <property type="component" value="Unassembled WGS sequence"/>
</dbReference>